<keyword evidence="3" id="KW-1185">Reference proteome</keyword>
<sequence>MNERIRFHLDEQVDPEIAHQLRRRGIDVTTTVEVGLRTQSDESQLQFICQEKRVIVTHDEDFLAIGSSTSEHPGIAYCKQRTRSIGQIIESLVLIYEVYTPEEMIGRVEFL</sequence>
<evidence type="ECO:0000259" key="1">
    <source>
        <dbReference type="Pfam" id="PF18480"/>
    </source>
</evidence>
<dbReference type="Pfam" id="PF18480">
    <property type="entry name" value="DUF5615"/>
    <property type="match status" value="1"/>
</dbReference>
<organism evidence="2 3">
    <name type="scientific">Floridaenema fluviatile BLCC-F154</name>
    <dbReference type="NCBI Taxonomy" id="3153640"/>
    <lineage>
        <taxon>Bacteria</taxon>
        <taxon>Bacillati</taxon>
        <taxon>Cyanobacteriota</taxon>
        <taxon>Cyanophyceae</taxon>
        <taxon>Oscillatoriophycideae</taxon>
        <taxon>Aerosakkonematales</taxon>
        <taxon>Aerosakkonemataceae</taxon>
        <taxon>Floridanema</taxon>
        <taxon>Floridanema fluviatile</taxon>
    </lineage>
</organism>
<reference evidence="2 3" key="1">
    <citation type="submission" date="2024-09" db="EMBL/GenBank/DDBJ databases">
        <title>Floridaenema gen nov. (Aerosakkonemataceae, Aerosakkonematales ord. nov., Cyanobacteria) from benthic tropical and subtropical fresh waters, with the description of four new species.</title>
        <authorList>
            <person name="Moretto J.A."/>
            <person name="Berthold D.E."/>
            <person name="Lefler F.W."/>
            <person name="Huang I.-S."/>
            <person name="Laughinghouse H. IV."/>
        </authorList>
    </citation>
    <scope>NUCLEOTIDE SEQUENCE [LARGE SCALE GENOMIC DNA]</scope>
    <source>
        <strain evidence="2 3">BLCC-F154</strain>
    </source>
</reference>
<comment type="caution">
    <text evidence="2">The sequence shown here is derived from an EMBL/GenBank/DDBJ whole genome shotgun (WGS) entry which is preliminary data.</text>
</comment>
<dbReference type="Proteomes" id="UP001576776">
    <property type="component" value="Unassembled WGS sequence"/>
</dbReference>
<evidence type="ECO:0000313" key="3">
    <source>
        <dbReference type="Proteomes" id="UP001576776"/>
    </source>
</evidence>
<dbReference type="EMBL" id="JBHFNS010000057">
    <property type="protein sequence ID" value="MFB2936388.1"/>
    <property type="molecule type" value="Genomic_DNA"/>
</dbReference>
<protein>
    <submittedName>
        <fullName evidence="2">DUF5615 family PIN-like protein</fullName>
    </submittedName>
</protein>
<dbReference type="InterPro" id="IPR041049">
    <property type="entry name" value="DUF5615"/>
</dbReference>
<name>A0ABV4YE68_9CYAN</name>
<feature type="domain" description="DUF5615" evidence="1">
    <location>
        <begin position="6"/>
        <end position="104"/>
    </location>
</feature>
<proteinExistence type="predicted"/>
<gene>
    <name evidence="2" type="ORF">ACE1B6_14150</name>
</gene>
<evidence type="ECO:0000313" key="2">
    <source>
        <dbReference type="EMBL" id="MFB2936388.1"/>
    </source>
</evidence>
<accession>A0ABV4YE68</accession>
<dbReference type="RefSeq" id="WP_413257881.1">
    <property type="nucleotide sequence ID" value="NZ_JBHFNS010000057.1"/>
</dbReference>